<evidence type="ECO:0000313" key="5">
    <source>
        <dbReference type="Proteomes" id="UP000775213"/>
    </source>
</evidence>
<proteinExistence type="inferred from homology"/>
<dbReference type="InterPro" id="IPR058980">
    <property type="entry name" value="Glyco_transf_N"/>
</dbReference>
<reference evidence="4 5" key="1">
    <citation type="journal article" date="2021" name="Hortic Res">
        <title>Chromosome-scale assembly of the Dendrobium chrysotoxum genome enhances the understanding of orchid evolution.</title>
        <authorList>
            <person name="Zhang Y."/>
            <person name="Zhang G.Q."/>
            <person name="Zhang D."/>
            <person name="Liu X.D."/>
            <person name="Xu X.Y."/>
            <person name="Sun W.H."/>
            <person name="Yu X."/>
            <person name="Zhu X."/>
            <person name="Wang Z.W."/>
            <person name="Zhao X."/>
            <person name="Zhong W.Y."/>
            <person name="Chen H."/>
            <person name="Yin W.L."/>
            <person name="Huang T."/>
            <person name="Niu S.C."/>
            <person name="Liu Z.J."/>
        </authorList>
    </citation>
    <scope>NUCLEOTIDE SEQUENCE [LARGE SCALE GENOMIC DNA]</scope>
    <source>
        <strain evidence="4">Lindl</strain>
    </source>
</reference>
<evidence type="ECO:0000259" key="3">
    <source>
        <dbReference type="Pfam" id="PF26168"/>
    </source>
</evidence>
<comment type="caution">
    <text evidence="4">The sequence shown here is derived from an EMBL/GenBank/DDBJ whole genome shotgun (WGS) entry which is preliminary data.</text>
</comment>
<evidence type="ECO:0000256" key="2">
    <source>
        <dbReference type="SAM" id="MobiDB-lite"/>
    </source>
</evidence>
<dbReference type="Proteomes" id="UP000775213">
    <property type="component" value="Unassembled WGS sequence"/>
</dbReference>
<dbReference type="AlphaFoldDB" id="A0AAV7H4K8"/>
<dbReference type="Pfam" id="PF26168">
    <property type="entry name" value="Glyco_transf_N"/>
    <property type="match status" value="1"/>
</dbReference>
<feature type="region of interest" description="Disordered" evidence="2">
    <location>
        <begin position="67"/>
        <end position="95"/>
    </location>
</feature>
<name>A0AAV7H4K8_DENCH</name>
<protein>
    <recommendedName>
        <fullName evidence="3">Glycosyltransferase N-terminal domain-containing protein</fullName>
    </recommendedName>
</protein>
<keyword evidence="5" id="KW-1185">Reference proteome</keyword>
<feature type="domain" description="Glycosyltransferase N-terminal" evidence="3">
    <location>
        <begin position="96"/>
        <end position="177"/>
    </location>
</feature>
<gene>
    <name evidence="4" type="ORF">IEQ34_007495</name>
</gene>
<sequence>MIHVAFFDLLVGSFGYYLRDIQGVLLRGFELGEIEKHSGQADVLTIHHTFKIYKCLDKTPKLSSPFTGEMSNADEVTPNTASKASPYPHSPPSTSTTYHFPPFHPLHPIPFPTHLQPLFDATDLIRSPLSSLFLSLSASSRRLVVIHDCLTSLDGFEAVAITNAVSYTFCGPSAAFLCEV</sequence>
<evidence type="ECO:0000256" key="1">
    <source>
        <dbReference type="ARBA" id="ARBA00009995"/>
    </source>
</evidence>
<evidence type="ECO:0000313" key="4">
    <source>
        <dbReference type="EMBL" id="KAH0462913.1"/>
    </source>
</evidence>
<comment type="similarity">
    <text evidence="1">Belongs to the UDP-glycosyltransferase family.</text>
</comment>
<organism evidence="4 5">
    <name type="scientific">Dendrobium chrysotoxum</name>
    <name type="common">Orchid</name>
    <dbReference type="NCBI Taxonomy" id="161865"/>
    <lineage>
        <taxon>Eukaryota</taxon>
        <taxon>Viridiplantae</taxon>
        <taxon>Streptophyta</taxon>
        <taxon>Embryophyta</taxon>
        <taxon>Tracheophyta</taxon>
        <taxon>Spermatophyta</taxon>
        <taxon>Magnoliopsida</taxon>
        <taxon>Liliopsida</taxon>
        <taxon>Asparagales</taxon>
        <taxon>Orchidaceae</taxon>
        <taxon>Epidendroideae</taxon>
        <taxon>Malaxideae</taxon>
        <taxon>Dendrobiinae</taxon>
        <taxon>Dendrobium</taxon>
    </lineage>
</organism>
<accession>A0AAV7H4K8</accession>
<dbReference type="EMBL" id="JAGFBR010000008">
    <property type="protein sequence ID" value="KAH0462913.1"/>
    <property type="molecule type" value="Genomic_DNA"/>
</dbReference>